<dbReference type="Pfam" id="PF00569">
    <property type="entry name" value="ZZ"/>
    <property type="match status" value="3"/>
</dbReference>
<feature type="compositionally biased region" description="Low complexity" evidence="5">
    <location>
        <begin position="363"/>
        <end position="378"/>
    </location>
</feature>
<dbReference type="SMART" id="SM00291">
    <property type="entry name" value="ZnF_ZZ"/>
    <property type="match status" value="3"/>
</dbReference>
<keyword evidence="8" id="KW-1185">Reference proteome</keyword>
<feature type="compositionally biased region" description="Polar residues" evidence="5">
    <location>
        <begin position="1359"/>
        <end position="1384"/>
    </location>
</feature>
<evidence type="ECO:0000313" key="7">
    <source>
        <dbReference type="EMBL" id="KDQ63127.1"/>
    </source>
</evidence>
<protein>
    <recommendedName>
        <fullName evidence="6">ZZ-type domain-containing protein</fullName>
    </recommendedName>
</protein>
<dbReference type="SUPFAM" id="SSF57850">
    <property type="entry name" value="RING/U-box"/>
    <property type="match status" value="3"/>
</dbReference>
<dbReference type="Pfam" id="PF16158">
    <property type="entry name" value="N_BRCA1_IG"/>
    <property type="match status" value="1"/>
</dbReference>
<dbReference type="InterPro" id="IPR043145">
    <property type="entry name" value="Znf_ZZ_sf"/>
</dbReference>
<dbReference type="GO" id="GO:0016236">
    <property type="term" value="P:macroautophagy"/>
    <property type="evidence" value="ECO:0007669"/>
    <property type="project" value="TreeGrafter"/>
</dbReference>
<accession>A0A067QHY3</accession>
<feature type="region of interest" description="Disordered" evidence="5">
    <location>
        <begin position="1004"/>
        <end position="1043"/>
    </location>
</feature>
<dbReference type="CDD" id="cd02249">
    <property type="entry name" value="ZZ"/>
    <property type="match status" value="1"/>
</dbReference>
<gene>
    <name evidence="7" type="ORF">JAAARDRAFT_29129</name>
</gene>
<feature type="compositionally biased region" description="Low complexity" evidence="5">
    <location>
        <begin position="296"/>
        <end position="312"/>
    </location>
</feature>
<dbReference type="OrthoDB" id="661148at2759"/>
<feature type="region of interest" description="Disordered" evidence="5">
    <location>
        <begin position="963"/>
        <end position="984"/>
    </location>
</feature>
<sequence>MFYVKATYRNQTRKFSFPDSAFPSYDQLYNQLYRVFPISHSYYLSKLLFSPFPESRILIGMECHSSDEYDNYVRPFKGKSWPGALLRFAVYDETPHKLPSNGNGVAESTSSQSRMSLDWDLGGNGGSAYGSTIDVSVTGSTASTLVPLPRLPTPPPPIIYCITPPQIPSPMEIDHASPTTAIPSITCVPVALPTGNNDHSMFTNLQSGYDGLSGETYQSRHSPQLLGGRDRPSCGLSWTRMVTPPQQSQAQSQQGVDASRAAQSSTAASAPPLMPQEAPIPPLPFVPSFIPPPPSSSQSSTQPPQVAQSSTSTACCPISRGRQDMQSVLNEFFRDFDRVMSETFGPDYAHGRTASTPTPPQPSAAASNGGTSGTAEGSHAASTQAHEPRIPGSFVVPSSPVVEGNGQPTQQDTTEPELVIHNGVVCDACNEIIIGVRHKCLDCRDYDLCTQCISSGRAEAHNPFHEFFDIEKPGRVVVHNVYSGDGERDGRWGGRGQRGGHRGWHGRGGHGRGGHGHGSRGGWGRRYTSPPPPPTQDDVQASTPDPEPEPNPFANWTVVHDARCDLCDSGIKGDRYKCLNCPDYDVCSQCFTITPEQHPHHGFVKVSKPKVLIFQDTLRPETHHARCDSCGRDIYRVRYKCMHPDCPDYDLCQNCEALPIPVHPANHPLLKMKTADTVIPTVYRVGQRQLIPERPISPPIATVQYSSVPAPFSPEWQPDVVEGVVCHIPSPPEPVTATPFSVGDYYGNGDSERMSTPRSFRSPSPPPRPSTNSIFASPPYMESPVVELPERLPSPPPMIALPRTPRRSYSPETPPQHHVPSPILTPSPMLPSPPSLPPRLSTPPSLMVPEFASWVPLQPSTVYYHPSVASPSPPPSHPPPAPIVIPDDLLPETSDSRPRSPGVLGFEEFGRHHWTRPYDSPVSSPSPRMAGDYMLFRNDEGMLGPVCPTYHPPMTGYDFAPTPSVWPPSPPPPPPPAPPAPRADATFMSSLALAREAAVGVARAVNDRNSNSNAGDSRRSTTPSVSVTIEDTNGSVTSSAPPRLPSELGNDLYHELWPAVANELKHLLLPQTQATPQVQVQGPPHIDTAVGTAQTVEGTPLTEMPSAVTAQTSQSKASSIIGSDVHIGSNVTIDSPPLGTEPLLTRSVDPQATVDMLARLANTLSALLSASTPQTEVTTVNGNINGGSTLRNTNANSTRPTSIFSNLSQPRSDVALRATFLSDNNIPDGQIFPPGAEFVKSWRMVNDGEREWPETTEMVFVAGHKLGTDAAGVEKFRVGHVAAGEEINVYTSDLKAPEYPGKYVSYWRLSDGQGTQFGQSVWVDITVAEPISHTDSSNSDDSLASSSVIMPHAAASRASVPSEQITGLQAPSGPASSFTIPSTTAEEDEEAPSEHGSDAESSVSLISAPSSEGSSVWEDTRSQGSPEQARDMEYVVLYETSSEEE</sequence>
<evidence type="ECO:0000259" key="6">
    <source>
        <dbReference type="PROSITE" id="PS50135"/>
    </source>
</evidence>
<keyword evidence="1" id="KW-0479">Metal-binding</keyword>
<feature type="compositionally biased region" description="Polar residues" evidence="5">
    <location>
        <begin position="1029"/>
        <end position="1040"/>
    </location>
</feature>
<feature type="domain" description="ZZ-type" evidence="6">
    <location>
        <begin position="622"/>
        <end position="677"/>
    </location>
</feature>
<dbReference type="InParanoid" id="A0A067QHY3"/>
<feature type="compositionally biased region" description="Basic residues" evidence="5">
    <location>
        <begin position="498"/>
        <end position="518"/>
    </location>
</feature>
<dbReference type="HOGENOM" id="CLU_005087_0_0_1"/>
<dbReference type="CDD" id="cd02340">
    <property type="entry name" value="ZZ_NBR1_like"/>
    <property type="match status" value="2"/>
</dbReference>
<feature type="compositionally biased region" description="Pro residues" evidence="5">
    <location>
        <begin position="272"/>
        <end position="295"/>
    </location>
</feature>
<reference evidence="8" key="1">
    <citation type="journal article" date="2014" name="Proc. Natl. Acad. Sci. U.S.A.">
        <title>Extensive sampling of basidiomycete genomes demonstrates inadequacy of the white-rot/brown-rot paradigm for wood decay fungi.</title>
        <authorList>
            <person name="Riley R."/>
            <person name="Salamov A.A."/>
            <person name="Brown D.W."/>
            <person name="Nagy L.G."/>
            <person name="Floudas D."/>
            <person name="Held B.W."/>
            <person name="Levasseur A."/>
            <person name="Lombard V."/>
            <person name="Morin E."/>
            <person name="Otillar R."/>
            <person name="Lindquist E.A."/>
            <person name="Sun H."/>
            <person name="LaButti K.M."/>
            <person name="Schmutz J."/>
            <person name="Jabbour D."/>
            <person name="Luo H."/>
            <person name="Baker S.E."/>
            <person name="Pisabarro A.G."/>
            <person name="Walton J.D."/>
            <person name="Blanchette R.A."/>
            <person name="Henrissat B."/>
            <person name="Martin F."/>
            <person name="Cullen D."/>
            <person name="Hibbett D.S."/>
            <person name="Grigoriev I.V."/>
        </authorList>
    </citation>
    <scope>NUCLEOTIDE SEQUENCE [LARGE SCALE GENOMIC DNA]</scope>
    <source>
        <strain evidence="8">MUCL 33604</strain>
    </source>
</reference>
<dbReference type="GO" id="GO:0008270">
    <property type="term" value="F:zinc ion binding"/>
    <property type="evidence" value="ECO:0007669"/>
    <property type="project" value="UniProtKB-KW"/>
</dbReference>
<dbReference type="CDD" id="cd14947">
    <property type="entry name" value="NBR1_like"/>
    <property type="match status" value="1"/>
</dbReference>
<evidence type="ECO:0000256" key="2">
    <source>
        <dbReference type="ARBA" id="ARBA00022771"/>
    </source>
</evidence>
<feature type="domain" description="ZZ-type" evidence="6">
    <location>
        <begin position="559"/>
        <end position="611"/>
    </location>
</feature>
<feature type="region of interest" description="Disordered" evidence="5">
    <location>
        <begin position="1354"/>
        <end position="1445"/>
    </location>
</feature>
<dbReference type="Gene3D" id="3.30.60.90">
    <property type="match status" value="3"/>
</dbReference>
<dbReference type="GO" id="GO:0000407">
    <property type="term" value="C:phagophore assembly site"/>
    <property type="evidence" value="ECO:0007669"/>
    <property type="project" value="TreeGrafter"/>
</dbReference>
<organism evidence="7 8">
    <name type="scientific">Jaapia argillacea MUCL 33604</name>
    <dbReference type="NCBI Taxonomy" id="933084"/>
    <lineage>
        <taxon>Eukaryota</taxon>
        <taxon>Fungi</taxon>
        <taxon>Dikarya</taxon>
        <taxon>Basidiomycota</taxon>
        <taxon>Agaricomycotina</taxon>
        <taxon>Agaricomycetes</taxon>
        <taxon>Agaricomycetidae</taxon>
        <taxon>Jaapiales</taxon>
        <taxon>Jaapiaceae</taxon>
        <taxon>Jaapia</taxon>
    </lineage>
</organism>
<feature type="region of interest" description="Disordered" evidence="5">
    <location>
        <begin position="482"/>
        <end position="554"/>
    </location>
</feature>
<feature type="region of interest" description="Disordered" evidence="5">
    <location>
        <begin position="737"/>
        <end position="841"/>
    </location>
</feature>
<feature type="compositionally biased region" description="Low complexity" evidence="5">
    <location>
        <begin position="246"/>
        <end position="270"/>
    </location>
</feature>
<dbReference type="PROSITE" id="PS01357">
    <property type="entry name" value="ZF_ZZ_1"/>
    <property type="match status" value="2"/>
</dbReference>
<evidence type="ECO:0000313" key="8">
    <source>
        <dbReference type="Proteomes" id="UP000027265"/>
    </source>
</evidence>
<dbReference type="Proteomes" id="UP000027265">
    <property type="component" value="Unassembled WGS sequence"/>
</dbReference>
<evidence type="ECO:0000256" key="5">
    <source>
        <dbReference type="SAM" id="MobiDB-lite"/>
    </source>
</evidence>
<dbReference type="InterPro" id="IPR032350">
    <property type="entry name" value="Nbr1_FW"/>
</dbReference>
<dbReference type="Gene3D" id="2.60.40.10">
    <property type="entry name" value="Immunoglobulins"/>
    <property type="match status" value="1"/>
</dbReference>
<feature type="compositionally biased region" description="Polar residues" evidence="5">
    <location>
        <begin position="1399"/>
        <end position="1414"/>
    </location>
</feature>
<dbReference type="STRING" id="933084.A0A067QHY3"/>
<name>A0A067QHY3_9AGAM</name>
<evidence type="ECO:0000256" key="3">
    <source>
        <dbReference type="ARBA" id="ARBA00022833"/>
    </source>
</evidence>
<feature type="domain" description="ZZ-type" evidence="6">
    <location>
        <begin position="421"/>
        <end position="475"/>
    </location>
</feature>
<evidence type="ECO:0000256" key="1">
    <source>
        <dbReference type="ARBA" id="ARBA00022723"/>
    </source>
</evidence>
<feature type="region of interest" description="Disordered" evidence="5">
    <location>
        <begin position="213"/>
        <end position="318"/>
    </location>
</feature>
<dbReference type="EMBL" id="KL197710">
    <property type="protein sequence ID" value="KDQ63127.1"/>
    <property type="molecule type" value="Genomic_DNA"/>
</dbReference>
<feature type="compositionally biased region" description="Pro residues" evidence="5">
    <location>
        <begin position="823"/>
        <end position="841"/>
    </location>
</feature>
<dbReference type="InterPro" id="IPR013783">
    <property type="entry name" value="Ig-like_fold"/>
</dbReference>
<dbReference type="GO" id="GO:0043130">
    <property type="term" value="F:ubiquitin binding"/>
    <property type="evidence" value="ECO:0007669"/>
    <property type="project" value="TreeGrafter"/>
</dbReference>
<dbReference type="PROSITE" id="PS50135">
    <property type="entry name" value="ZF_ZZ_2"/>
    <property type="match status" value="3"/>
</dbReference>
<dbReference type="InterPro" id="IPR000433">
    <property type="entry name" value="Znf_ZZ"/>
</dbReference>
<proteinExistence type="predicted"/>
<keyword evidence="3" id="KW-0862">Zinc</keyword>
<feature type="region of interest" description="Disordered" evidence="5">
    <location>
        <begin position="347"/>
        <end position="413"/>
    </location>
</feature>
<dbReference type="PRINTS" id="PR01217">
    <property type="entry name" value="PRICHEXTENSN"/>
</dbReference>
<evidence type="ECO:0000256" key="4">
    <source>
        <dbReference type="PROSITE-ProRule" id="PRU00228"/>
    </source>
</evidence>
<dbReference type="PANTHER" id="PTHR20930">
    <property type="entry name" value="OVARIAN CARCINOMA ANTIGEN CA125-RELATED"/>
    <property type="match status" value="1"/>
</dbReference>
<keyword evidence="2 4" id="KW-0863">Zinc-finger</keyword>
<dbReference type="PANTHER" id="PTHR20930:SF0">
    <property type="entry name" value="PROTEIN ILRUN"/>
    <property type="match status" value="1"/>
</dbReference>
<feature type="compositionally biased region" description="Pro residues" evidence="5">
    <location>
        <begin position="964"/>
        <end position="981"/>
    </location>
</feature>